<dbReference type="EMBL" id="CAXLJM020000061">
    <property type="protein sequence ID" value="CAL8119764.1"/>
    <property type="molecule type" value="Genomic_DNA"/>
</dbReference>
<organism evidence="1 2">
    <name type="scientific">Orchesella dallaii</name>
    <dbReference type="NCBI Taxonomy" id="48710"/>
    <lineage>
        <taxon>Eukaryota</taxon>
        <taxon>Metazoa</taxon>
        <taxon>Ecdysozoa</taxon>
        <taxon>Arthropoda</taxon>
        <taxon>Hexapoda</taxon>
        <taxon>Collembola</taxon>
        <taxon>Entomobryomorpha</taxon>
        <taxon>Entomobryoidea</taxon>
        <taxon>Orchesellidae</taxon>
        <taxon>Orchesellinae</taxon>
        <taxon>Orchesella</taxon>
    </lineage>
</organism>
<comment type="caution">
    <text evidence="1">The sequence shown here is derived from an EMBL/GenBank/DDBJ whole genome shotgun (WGS) entry which is preliminary data.</text>
</comment>
<dbReference type="Proteomes" id="UP001642540">
    <property type="component" value="Unassembled WGS sequence"/>
</dbReference>
<evidence type="ECO:0000313" key="1">
    <source>
        <dbReference type="EMBL" id="CAL8119764.1"/>
    </source>
</evidence>
<protein>
    <submittedName>
        <fullName evidence="1">Uncharacterized protein</fullName>
    </submittedName>
</protein>
<sequence>MLEKEQEKEPELEREVMVQMPARATAITSKMHHDRDVCQQHANKREGTTASLDECHKYITSWSSPMVKRPVESILLLSAFKVNVLMRLLWSRVKDGTVVTLHMFAGRYTESQGILVICRAKLKLWLHFNSLLEGDPSGMVRAILKFRNDVLRDSDHTVR</sequence>
<proteinExistence type="predicted"/>
<reference evidence="1 2" key="1">
    <citation type="submission" date="2024-08" db="EMBL/GenBank/DDBJ databases">
        <authorList>
            <person name="Cucini C."/>
            <person name="Frati F."/>
        </authorList>
    </citation>
    <scope>NUCLEOTIDE SEQUENCE [LARGE SCALE GENOMIC DNA]</scope>
</reference>
<name>A0ABP1R6G2_9HEXA</name>
<keyword evidence="2" id="KW-1185">Reference proteome</keyword>
<accession>A0ABP1R6G2</accession>
<gene>
    <name evidence="1" type="ORF">ODALV1_LOCUS18710</name>
</gene>
<evidence type="ECO:0000313" key="2">
    <source>
        <dbReference type="Proteomes" id="UP001642540"/>
    </source>
</evidence>